<feature type="domain" description="Nudix hydrolase" evidence="3">
    <location>
        <begin position="5"/>
        <end position="133"/>
    </location>
</feature>
<evidence type="ECO:0000259" key="3">
    <source>
        <dbReference type="PROSITE" id="PS51462"/>
    </source>
</evidence>
<dbReference type="Gene3D" id="3.90.79.10">
    <property type="entry name" value="Nucleoside Triphosphate Pyrophosphohydrolase"/>
    <property type="match status" value="1"/>
</dbReference>
<dbReference type="PROSITE" id="PS51462">
    <property type="entry name" value="NUDIX"/>
    <property type="match status" value="1"/>
</dbReference>
<protein>
    <submittedName>
        <fullName evidence="4">NUDIX domain-containing protein</fullName>
    </submittedName>
</protein>
<evidence type="ECO:0000256" key="1">
    <source>
        <dbReference type="ARBA" id="ARBA00001946"/>
    </source>
</evidence>
<reference evidence="4" key="1">
    <citation type="journal article" date="2021" name="Polymers (Basel)">
        <title>Highly Stretchable Bacterial Cellulose Produced by Komagataeibacter hansenii SI1.</title>
        <authorList>
            <person name="Cielecka I."/>
            <person name="Ryngajllo M."/>
            <person name="Maniukiewicz W."/>
            <person name="Bielecki S."/>
        </authorList>
    </citation>
    <scope>NUCLEOTIDE SEQUENCE</scope>
    <source>
        <strain evidence="4">SI1</strain>
    </source>
</reference>
<dbReference type="PANTHER" id="PTHR43046">
    <property type="entry name" value="GDP-MANNOSE MANNOSYL HYDROLASE"/>
    <property type="match status" value="1"/>
</dbReference>
<comment type="caution">
    <text evidence="4">The sequence shown here is derived from an EMBL/GenBank/DDBJ whole genome shotgun (WGS) entry which is preliminary data.</text>
</comment>
<evidence type="ECO:0000313" key="5">
    <source>
        <dbReference type="Proteomes" id="UP001202887"/>
    </source>
</evidence>
<gene>
    <name evidence="4" type="ORF">K1W68_11915</name>
</gene>
<sequence length="134" mass="14284">MAADGDIRVACAAIVRDGALLCVRKVGTRLFMLPGGKPEPGEDGLAALQREVMEELGCALHPGGARPLGRYTAPAAHEAGRTVHADIWLADLSGVPQAQAEIAEIRWIDLHDPKAEPLLAPLLRTQVMPALRQL</sequence>
<dbReference type="RefSeq" id="WP_247067411.1">
    <property type="nucleotide sequence ID" value="NZ_CP094848.1"/>
</dbReference>
<accession>A0AAW5EV94</accession>
<keyword evidence="2" id="KW-0378">Hydrolase</keyword>
<dbReference type="Proteomes" id="UP001202887">
    <property type="component" value="Unassembled WGS sequence"/>
</dbReference>
<dbReference type="InterPro" id="IPR020084">
    <property type="entry name" value="NUDIX_hydrolase_CS"/>
</dbReference>
<dbReference type="Pfam" id="PF00293">
    <property type="entry name" value="NUDIX"/>
    <property type="match status" value="1"/>
</dbReference>
<organism evidence="4 5">
    <name type="scientific">Novacetimonas hansenii</name>
    <name type="common">Komagataeibacter hansenii</name>
    <dbReference type="NCBI Taxonomy" id="436"/>
    <lineage>
        <taxon>Bacteria</taxon>
        <taxon>Pseudomonadati</taxon>
        <taxon>Pseudomonadota</taxon>
        <taxon>Alphaproteobacteria</taxon>
        <taxon>Acetobacterales</taxon>
        <taxon>Acetobacteraceae</taxon>
        <taxon>Novacetimonas</taxon>
    </lineage>
</organism>
<dbReference type="SUPFAM" id="SSF55811">
    <property type="entry name" value="Nudix"/>
    <property type="match status" value="1"/>
</dbReference>
<proteinExistence type="predicted"/>
<evidence type="ECO:0000313" key="4">
    <source>
        <dbReference type="EMBL" id="MCJ8354682.1"/>
    </source>
</evidence>
<dbReference type="PROSITE" id="PS00893">
    <property type="entry name" value="NUDIX_BOX"/>
    <property type="match status" value="1"/>
</dbReference>
<dbReference type="GO" id="GO:0016787">
    <property type="term" value="F:hydrolase activity"/>
    <property type="evidence" value="ECO:0007669"/>
    <property type="project" value="UniProtKB-KW"/>
</dbReference>
<dbReference type="InterPro" id="IPR015797">
    <property type="entry name" value="NUDIX_hydrolase-like_dom_sf"/>
</dbReference>
<dbReference type="InterPro" id="IPR000086">
    <property type="entry name" value="NUDIX_hydrolase_dom"/>
</dbReference>
<reference evidence="4" key="2">
    <citation type="submission" date="2022-03" db="EMBL/GenBank/DDBJ databases">
        <authorList>
            <person name="Ryngajllo M."/>
            <person name="Jacek P."/>
            <person name="Kubiak K."/>
        </authorList>
    </citation>
    <scope>NUCLEOTIDE SEQUENCE</scope>
    <source>
        <strain evidence="4">SI1</strain>
    </source>
</reference>
<dbReference type="CDD" id="cd04690">
    <property type="entry name" value="NUDIX_Hydrolase"/>
    <property type="match status" value="1"/>
</dbReference>
<name>A0AAW5EV94_NOVHA</name>
<comment type="cofactor">
    <cofactor evidence="1">
        <name>Mg(2+)</name>
        <dbReference type="ChEBI" id="CHEBI:18420"/>
    </cofactor>
</comment>
<evidence type="ECO:0000256" key="2">
    <source>
        <dbReference type="ARBA" id="ARBA00022801"/>
    </source>
</evidence>
<dbReference type="EMBL" id="JAIBCX010000033">
    <property type="protein sequence ID" value="MCJ8354682.1"/>
    <property type="molecule type" value="Genomic_DNA"/>
</dbReference>
<dbReference type="PANTHER" id="PTHR43046:SF2">
    <property type="entry name" value="8-OXO-DGTP DIPHOSPHATASE-RELATED"/>
    <property type="match status" value="1"/>
</dbReference>
<dbReference type="AlphaFoldDB" id="A0AAW5EV94"/>